<protein>
    <submittedName>
        <fullName evidence="1">Uncharacterized protein</fullName>
    </submittedName>
</protein>
<accession>A0A8S5PE07</accession>
<proteinExistence type="predicted"/>
<reference evidence="1" key="1">
    <citation type="journal article" date="2021" name="Proc. Natl. Acad. Sci. U.S.A.">
        <title>A Catalog of Tens of Thousands of Viruses from Human Metagenomes Reveals Hidden Associations with Chronic Diseases.</title>
        <authorList>
            <person name="Tisza M.J."/>
            <person name="Buck C.B."/>
        </authorList>
    </citation>
    <scope>NUCLEOTIDE SEQUENCE</scope>
    <source>
        <strain evidence="1">Ctvns3</strain>
    </source>
</reference>
<evidence type="ECO:0000313" key="1">
    <source>
        <dbReference type="EMBL" id="DAE04601.1"/>
    </source>
</evidence>
<dbReference type="EMBL" id="BK015391">
    <property type="protein sequence ID" value="DAE04601.1"/>
    <property type="molecule type" value="Genomic_DNA"/>
</dbReference>
<sequence>MQNNELIKKAYEYFEKGTMHGLYAVYDIGDRIVAFGGDPNKKIYGCRSIEVNKISGEVKLFAPWMNENEKLLDDATTLDIPEEYICREGA</sequence>
<organism evidence="1">
    <name type="scientific">Myoviridae sp. ctvns3</name>
    <dbReference type="NCBI Taxonomy" id="2825204"/>
    <lineage>
        <taxon>Viruses</taxon>
        <taxon>Duplodnaviria</taxon>
        <taxon>Heunggongvirae</taxon>
        <taxon>Uroviricota</taxon>
        <taxon>Caudoviricetes</taxon>
    </lineage>
</organism>
<name>A0A8S5PE07_9CAUD</name>